<protein>
    <submittedName>
        <fullName evidence="2">ADP-ribosylation/Crystallin J1</fullName>
    </submittedName>
</protein>
<dbReference type="InterPro" id="IPR005502">
    <property type="entry name" value="Ribosyl_crysJ1"/>
</dbReference>
<dbReference type="SUPFAM" id="SSF101478">
    <property type="entry name" value="ADP-ribosylglycohydrolase"/>
    <property type="match status" value="1"/>
</dbReference>
<dbReference type="InterPro" id="IPR050792">
    <property type="entry name" value="ADP-ribosylglycohydrolase"/>
</dbReference>
<feature type="binding site" evidence="1">
    <location>
        <position position="208"/>
    </location>
    <ligand>
        <name>Mg(2+)</name>
        <dbReference type="ChEBI" id="CHEBI:18420"/>
        <label>1</label>
    </ligand>
</feature>
<dbReference type="PANTHER" id="PTHR16222">
    <property type="entry name" value="ADP-RIBOSYLGLYCOHYDROLASE"/>
    <property type="match status" value="1"/>
</dbReference>
<dbReference type="Gene3D" id="1.10.4080.10">
    <property type="entry name" value="ADP-ribosylation/Crystallin J1"/>
    <property type="match status" value="1"/>
</dbReference>
<reference evidence="2 3" key="2">
    <citation type="journal article" date="2010" name="Stand. Genomic Sci.">
        <title>Complete genome sequence of Desulfohalobium retbaense type strain (HR(100)).</title>
        <authorList>
            <person name="Spring S."/>
            <person name="Nolan M."/>
            <person name="Lapidus A."/>
            <person name="Glavina Del Rio T."/>
            <person name="Copeland A."/>
            <person name="Tice H."/>
            <person name="Cheng J.F."/>
            <person name="Lucas S."/>
            <person name="Land M."/>
            <person name="Chen F."/>
            <person name="Bruce D."/>
            <person name="Goodwin L."/>
            <person name="Pitluck S."/>
            <person name="Ivanova N."/>
            <person name="Mavromatis K."/>
            <person name="Mikhailova N."/>
            <person name="Pati A."/>
            <person name="Chen A."/>
            <person name="Palaniappan K."/>
            <person name="Hauser L."/>
            <person name="Chang Y.J."/>
            <person name="Jeffries C.D."/>
            <person name="Munk C."/>
            <person name="Kiss H."/>
            <person name="Chain P."/>
            <person name="Han C."/>
            <person name="Brettin T."/>
            <person name="Detter J.C."/>
            <person name="Schuler E."/>
            <person name="Goker M."/>
            <person name="Rohde M."/>
            <person name="Bristow J."/>
            <person name="Eisen J.A."/>
            <person name="Markowitz V."/>
            <person name="Hugenholtz P."/>
            <person name="Kyrpides N.C."/>
            <person name="Klenk H.P."/>
        </authorList>
    </citation>
    <scope>NUCLEOTIDE SEQUENCE [LARGE SCALE GENOMIC DNA]</scope>
    <source>
        <strain evidence="2 3">DSM 5692</strain>
    </source>
</reference>
<organism evidence="2 3">
    <name type="scientific">Desulfohalobium retbaense (strain ATCC 49708 / DSM 5692 / JCM 16813 / HR100)</name>
    <dbReference type="NCBI Taxonomy" id="485915"/>
    <lineage>
        <taxon>Bacteria</taxon>
        <taxon>Pseudomonadati</taxon>
        <taxon>Thermodesulfobacteriota</taxon>
        <taxon>Desulfovibrionia</taxon>
        <taxon>Desulfovibrionales</taxon>
        <taxon>Desulfohalobiaceae</taxon>
        <taxon>Desulfohalobium</taxon>
    </lineage>
</organism>
<dbReference type="GO" id="GO:0046872">
    <property type="term" value="F:metal ion binding"/>
    <property type="evidence" value="ECO:0007669"/>
    <property type="project" value="UniProtKB-KW"/>
</dbReference>
<feature type="binding site" evidence="1">
    <location>
        <position position="211"/>
    </location>
    <ligand>
        <name>Mg(2+)</name>
        <dbReference type="ChEBI" id="CHEBI:18420"/>
        <label>1</label>
    </ligand>
</feature>
<reference evidence="3" key="1">
    <citation type="submission" date="2009-09" db="EMBL/GenBank/DDBJ databases">
        <title>The complete chromosome of Desulfohalobium retbaense DSM 5692.</title>
        <authorList>
            <consortium name="US DOE Joint Genome Institute (JGI-PGF)"/>
            <person name="Lucas S."/>
            <person name="Copeland A."/>
            <person name="Lapidus A."/>
            <person name="Glavina del Rio T."/>
            <person name="Dalin E."/>
            <person name="Tice H."/>
            <person name="Bruce D."/>
            <person name="Goodwin L."/>
            <person name="Pitluck S."/>
            <person name="Kyrpides N."/>
            <person name="Mavromatis K."/>
            <person name="Ivanova N."/>
            <person name="Mikhailova N."/>
            <person name="Munk A.C."/>
            <person name="Brettin T."/>
            <person name="Detter J.C."/>
            <person name="Han C."/>
            <person name="Tapia R."/>
            <person name="Larimer F."/>
            <person name="Land M."/>
            <person name="Hauser L."/>
            <person name="Markowitz V."/>
            <person name="Cheng J.-F."/>
            <person name="Hugenholtz P."/>
            <person name="Woyke T."/>
            <person name="Wu D."/>
            <person name="Spring S."/>
            <person name="Klenk H.-P."/>
            <person name="Eisen J.A."/>
        </authorList>
    </citation>
    <scope>NUCLEOTIDE SEQUENCE [LARGE SCALE GENOMIC DNA]</scope>
    <source>
        <strain evidence="3">DSM 5692</strain>
    </source>
</reference>
<dbReference type="AlphaFoldDB" id="C8X0L7"/>
<dbReference type="Proteomes" id="UP000001052">
    <property type="component" value="Chromosome"/>
</dbReference>
<accession>C8X0L7</accession>
<evidence type="ECO:0000313" key="2">
    <source>
        <dbReference type="EMBL" id="ACV67964.1"/>
    </source>
</evidence>
<name>C8X0L7_DESRD</name>
<proteinExistence type="predicted"/>
<dbReference type="RefSeq" id="WP_015751122.1">
    <property type="nucleotide sequence ID" value="NC_013223.1"/>
</dbReference>
<dbReference type="STRING" id="485915.Dret_0672"/>
<dbReference type="KEGG" id="drt:Dret_0672"/>
<evidence type="ECO:0000313" key="3">
    <source>
        <dbReference type="Proteomes" id="UP000001052"/>
    </source>
</evidence>
<keyword evidence="1" id="KW-0479">Metal-binding</keyword>
<feature type="binding site" evidence="1">
    <location>
        <position position="35"/>
    </location>
    <ligand>
        <name>Mg(2+)</name>
        <dbReference type="ChEBI" id="CHEBI:18420"/>
        <label>1</label>
    </ligand>
</feature>
<dbReference type="HOGENOM" id="CLU_024566_1_0_7"/>
<sequence>MLGAIAGDIIGSIFEGHPHKSKSFPLFTAHNHYTDDTVLTVAVAEAILYGLPNALTLQSWGRRYPHAGYGGRFRHWLQSPMPRPYFSWGNGAAMRVSPVGWAFADSQTVLEEAKATAMVTHNHPEGIKGAQATALAVFRARTKTSKEALREEIEDRFGYDLSRSLDEIRPQYTFDVSCQGSVPESLLAFLESTDYEDAVRNAVSLGGDADTMACIAGAVAEAAYGGIPEHIACVVRGRLPIALGNVVAQFLRAHSPEVPEIFCD</sequence>
<dbReference type="PANTHER" id="PTHR16222:SF12">
    <property type="entry name" value="ADP-RIBOSYLGLYCOHYDROLASE-RELATED"/>
    <property type="match status" value="1"/>
</dbReference>
<keyword evidence="3" id="KW-1185">Reference proteome</keyword>
<dbReference type="Pfam" id="PF03747">
    <property type="entry name" value="ADP_ribosyl_GH"/>
    <property type="match status" value="1"/>
</dbReference>
<keyword evidence="1" id="KW-0460">Magnesium</keyword>
<evidence type="ECO:0000256" key="1">
    <source>
        <dbReference type="PIRSR" id="PIRSR605502-1"/>
    </source>
</evidence>
<dbReference type="InterPro" id="IPR036705">
    <property type="entry name" value="Ribosyl_crysJ1_sf"/>
</dbReference>
<feature type="binding site" evidence="1">
    <location>
        <position position="34"/>
    </location>
    <ligand>
        <name>Mg(2+)</name>
        <dbReference type="ChEBI" id="CHEBI:18420"/>
        <label>1</label>
    </ligand>
</feature>
<gene>
    <name evidence="2" type="ordered locus">Dret_0672</name>
</gene>
<feature type="binding site" evidence="1">
    <location>
        <position position="36"/>
    </location>
    <ligand>
        <name>Mg(2+)</name>
        <dbReference type="ChEBI" id="CHEBI:18420"/>
        <label>1</label>
    </ligand>
</feature>
<feature type="binding site" evidence="1">
    <location>
        <position position="210"/>
    </location>
    <ligand>
        <name>Mg(2+)</name>
        <dbReference type="ChEBI" id="CHEBI:18420"/>
        <label>1</label>
    </ligand>
</feature>
<comment type="cofactor">
    <cofactor evidence="1">
        <name>Mg(2+)</name>
        <dbReference type="ChEBI" id="CHEBI:18420"/>
    </cofactor>
    <text evidence="1">Binds 2 magnesium ions per subunit.</text>
</comment>
<dbReference type="eggNOG" id="COG1397">
    <property type="taxonomic scope" value="Bacteria"/>
</dbReference>
<dbReference type="OrthoDB" id="9798107at2"/>
<dbReference type="EMBL" id="CP001734">
    <property type="protein sequence ID" value="ACV67964.1"/>
    <property type="molecule type" value="Genomic_DNA"/>
</dbReference>